<evidence type="ECO:0000256" key="4">
    <source>
        <dbReference type="ARBA" id="ARBA00022884"/>
    </source>
</evidence>
<evidence type="ECO:0000313" key="5">
    <source>
        <dbReference type="EMBL" id="MPN55345.1"/>
    </source>
</evidence>
<dbReference type="EC" id="2.1.1.-" evidence="5"/>
<protein>
    <submittedName>
        <fullName evidence="5">Ribosomal RNA small subunit methyltransferase A</fullName>
        <ecNumber evidence="5">2.1.1.-</ecNumber>
    </submittedName>
</protein>
<organism evidence="5">
    <name type="scientific">bioreactor metagenome</name>
    <dbReference type="NCBI Taxonomy" id="1076179"/>
    <lineage>
        <taxon>unclassified sequences</taxon>
        <taxon>metagenomes</taxon>
        <taxon>ecological metagenomes</taxon>
    </lineage>
</organism>
<dbReference type="EMBL" id="VSSQ01124467">
    <property type="protein sequence ID" value="MPN55345.1"/>
    <property type="molecule type" value="Genomic_DNA"/>
</dbReference>
<name>A0A645IV90_9ZZZZ</name>
<dbReference type="Gene3D" id="1.10.8.100">
    <property type="entry name" value="Ribosomal RNA adenine dimethylase-like, domain 2"/>
    <property type="match status" value="1"/>
</dbReference>
<dbReference type="InterPro" id="IPR023165">
    <property type="entry name" value="rRNA_Ade_diMease-like_C"/>
</dbReference>
<dbReference type="InterPro" id="IPR001737">
    <property type="entry name" value="KsgA/Erm"/>
</dbReference>
<dbReference type="AlphaFoldDB" id="A0A645IV90"/>
<evidence type="ECO:0000256" key="2">
    <source>
        <dbReference type="ARBA" id="ARBA00022679"/>
    </source>
</evidence>
<dbReference type="GO" id="GO:0032259">
    <property type="term" value="P:methylation"/>
    <property type="evidence" value="ECO:0007669"/>
    <property type="project" value="UniProtKB-KW"/>
</dbReference>
<keyword evidence="1 5" id="KW-0489">Methyltransferase</keyword>
<sequence>MVLKITPQHPKKILINNDELFKSFIAAAFQKRRKTLLNIASSFFRMDKPEAEQRLKAIGLEANLRPENLSLDDIARLLAAFAL</sequence>
<dbReference type="PROSITE" id="PS51689">
    <property type="entry name" value="SAM_RNA_A_N6_MT"/>
    <property type="match status" value="1"/>
</dbReference>
<dbReference type="GO" id="GO:0008168">
    <property type="term" value="F:methyltransferase activity"/>
    <property type="evidence" value="ECO:0007669"/>
    <property type="project" value="UniProtKB-KW"/>
</dbReference>
<comment type="caution">
    <text evidence="5">The sequence shown here is derived from an EMBL/GenBank/DDBJ whole genome shotgun (WGS) entry which is preliminary data.</text>
</comment>
<dbReference type="InterPro" id="IPR029063">
    <property type="entry name" value="SAM-dependent_MTases_sf"/>
</dbReference>
<evidence type="ECO:0000256" key="1">
    <source>
        <dbReference type="ARBA" id="ARBA00022603"/>
    </source>
</evidence>
<gene>
    <name evidence="5" type="primary">rsmA_49</name>
    <name evidence="5" type="ORF">SDC9_203027</name>
</gene>
<dbReference type="SUPFAM" id="SSF53335">
    <property type="entry name" value="S-adenosyl-L-methionine-dependent methyltransferases"/>
    <property type="match status" value="1"/>
</dbReference>
<accession>A0A645IV90</accession>
<keyword evidence="3" id="KW-0949">S-adenosyl-L-methionine</keyword>
<proteinExistence type="predicted"/>
<reference evidence="5" key="1">
    <citation type="submission" date="2019-08" db="EMBL/GenBank/DDBJ databases">
        <authorList>
            <person name="Kucharzyk K."/>
            <person name="Murdoch R.W."/>
            <person name="Higgins S."/>
            <person name="Loffler F."/>
        </authorList>
    </citation>
    <scope>NUCLEOTIDE SEQUENCE</scope>
</reference>
<evidence type="ECO:0000256" key="3">
    <source>
        <dbReference type="ARBA" id="ARBA00022691"/>
    </source>
</evidence>
<dbReference type="GO" id="GO:0003723">
    <property type="term" value="F:RNA binding"/>
    <property type="evidence" value="ECO:0007669"/>
    <property type="project" value="UniProtKB-KW"/>
</dbReference>
<keyword evidence="4" id="KW-0694">RNA-binding</keyword>
<keyword evidence="2 5" id="KW-0808">Transferase</keyword>